<reference evidence="2 3" key="1">
    <citation type="submission" date="2012-06" db="EMBL/GenBank/DDBJ databases">
        <title>Finished chromosome of genome of Cylindrospermum stagnale PCC 7417.</title>
        <authorList>
            <consortium name="US DOE Joint Genome Institute"/>
            <person name="Gugger M."/>
            <person name="Coursin T."/>
            <person name="Rippka R."/>
            <person name="Tandeau De Marsac N."/>
            <person name="Huntemann M."/>
            <person name="Wei C.-L."/>
            <person name="Han J."/>
            <person name="Detter J.C."/>
            <person name="Han C."/>
            <person name="Tapia R."/>
            <person name="Chen A."/>
            <person name="Kyrpides N."/>
            <person name="Mavromatis K."/>
            <person name="Markowitz V."/>
            <person name="Szeto E."/>
            <person name="Ivanova N."/>
            <person name="Pagani I."/>
            <person name="Pati A."/>
            <person name="Goodwin L."/>
            <person name="Nordberg H.P."/>
            <person name="Cantor M.N."/>
            <person name="Hua S.X."/>
            <person name="Woyke T."/>
            <person name="Kerfeld C.A."/>
        </authorList>
    </citation>
    <scope>NUCLEOTIDE SEQUENCE [LARGE SCALE GENOMIC DNA]</scope>
    <source>
        <strain evidence="2 3">PCC 7417</strain>
    </source>
</reference>
<accession>K9WWJ3</accession>
<sequence length="340" mass="37504">MYVNKKSDIELKKGLIQDPHRSFPMAELSQTRLSEICRWMYSPETKKSFLRQSDKMIKQAALLSKTMLKKPLLLIALSLTLSTDMLFTSLAVTAMPSGTTVAQVNRQPAKPAFKPKRRSLLRFKVPGVRSGRNLEAGAARGQCSPQAISAVLSPKSLAMGKTEIPVELTVSDRPTFFVNVPETSAKQASFLLMNEAKDQVLLEKTLSLTTTSGIIAYTLPADFQGLEVEKKYSWRLSLLCDPTGSDRSGDANASGWIERVTPTPKVAQELENATDAIDRIAIYAENGYWQDTLKALADLRAANPNDPDLASNWLNLFKSVYLPKLAQQPIIQLDTVSASQ</sequence>
<evidence type="ECO:0000313" key="2">
    <source>
        <dbReference type="EMBL" id="AFZ24151.1"/>
    </source>
</evidence>
<keyword evidence="1" id="KW-0472">Membrane</keyword>
<dbReference type="InterPro" id="IPR010328">
    <property type="entry name" value="DUF928"/>
</dbReference>
<dbReference type="eggNOG" id="COG3087">
    <property type="taxonomic scope" value="Bacteria"/>
</dbReference>
<dbReference type="AlphaFoldDB" id="K9WWJ3"/>
<keyword evidence="1" id="KW-1133">Transmembrane helix</keyword>
<dbReference type="KEGG" id="csg:Cylst_1902"/>
<dbReference type="Proteomes" id="UP000010475">
    <property type="component" value="Chromosome"/>
</dbReference>
<organism evidence="2 3">
    <name type="scientific">Cylindrospermum stagnale PCC 7417</name>
    <dbReference type="NCBI Taxonomy" id="56107"/>
    <lineage>
        <taxon>Bacteria</taxon>
        <taxon>Bacillati</taxon>
        <taxon>Cyanobacteriota</taxon>
        <taxon>Cyanophyceae</taxon>
        <taxon>Nostocales</taxon>
        <taxon>Nostocaceae</taxon>
        <taxon>Cylindrospermum</taxon>
    </lineage>
</organism>
<dbReference type="STRING" id="56107.Cylst_1902"/>
<keyword evidence="3" id="KW-1185">Reference proteome</keyword>
<dbReference type="Pfam" id="PF06051">
    <property type="entry name" value="DUF928"/>
    <property type="match status" value="1"/>
</dbReference>
<protein>
    <recommendedName>
        <fullName evidence="4">DUF928 domain-containing protein</fullName>
    </recommendedName>
</protein>
<feature type="transmembrane region" description="Helical" evidence="1">
    <location>
        <begin position="72"/>
        <end position="95"/>
    </location>
</feature>
<evidence type="ECO:0000313" key="3">
    <source>
        <dbReference type="Proteomes" id="UP000010475"/>
    </source>
</evidence>
<proteinExistence type="predicted"/>
<dbReference type="HOGENOM" id="CLU_061545_2_1_3"/>
<dbReference type="RefSeq" id="WP_015207407.1">
    <property type="nucleotide sequence ID" value="NC_019757.1"/>
</dbReference>
<keyword evidence="1" id="KW-0812">Transmembrane</keyword>
<evidence type="ECO:0008006" key="4">
    <source>
        <dbReference type="Google" id="ProtNLM"/>
    </source>
</evidence>
<evidence type="ECO:0000256" key="1">
    <source>
        <dbReference type="SAM" id="Phobius"/>
    </source>
</evidence>
<gene>
    <name evidence="2" type="ORF">Cylst_1902</name>
</gene>
<dbReference type="EMBL" id="CP003642">
    <property type="protein sequence ID" value="AFZ24151.1"/>
    <property type="molecule type" value="Genomic_DNA"/>
</dbReference>
<name>K9WWJ3_9NOST</name>